<feature type="transmembrane region" description="Helical" evidence="5">
    <location>
        <begin position="124"/>
        <end position="157"/>
    </location>
</feature>
<dbReference type="GO" id="GO:0016020">
    <property type="term" value="C:membrane"/>
    <property type="evidence" value="ECO:0007669"/>
    <property type="project" value="UniProtKB-SubCell"/>
</dbReference>
<protein>
    <submittedName>
        <fullName evidence="6">Isoprenylcysteine carboxyl methyltransferase</fullName>
    </submittedName>
</protein>
<keyword evidence="2 5" id="KW-0812">Transmembrane</keyword>
<dbReference type="eggNOG" id="COG2020">
    <property type="taxonomic scope" value="Bacteria"/>
</dbReference>
<keyword evidence="4 5" id="KW-0472">Membrane</keyword>
<dbReference type="RefSeq" id="WP_023494171.1">
    <property type="nucleotide sequence ID" value="NZ_AYLO01000044.1"/>
</dbReference>
<evidence type="ECO:0000313" key="7">
    <source>
        <dbReference type="Proteomes" id="UP000017842"/>
    </source>
</evidence>
<dbReference type="GO" id="GO:0032259">
    <property type="term" value="P:methylation"/>
    <property type="evidence" value="ECO:0007669"/>
    <property type="project" value="UniProtKB-KW"/>
</dbReference>
<dbReference type="AlphaFoldDB" id="V5C7U0"/>
<dbReference type="EMBL" id="AYLO01000044">
    <property type="protein sequence ID" value="ESS72798.1"/>
    <property type="molecule type" value="Genomic_DNA"/>
</dbReference>
<dbReference type="Gene3D" id="1.20.120.1630">
    <property type="match status" value="1"/>
</dbReference>
<dbReference type="InterPro" id="IPR052527">
    <property type="entry name" value="Metal_cation-efflux_comp"/>
</dbReference>
<feature type="transmembrane region" description="Helical" evidence="5">
    <location>
        <begin position="76"/>
        <end position="93"/>
    </location>
</feature>
<evidence type="ECO:0000256" key="5">
    <source>
        <dbReference type="SAM" id="Phobius"/>
    </source>
</evidence>
<dbReference type="PANTHER" id="PTHR43847:SF1">
    <property type="entry name" value="BLL3993 PROTEIN"/>
    <property type="match status" value="1"/>
</dbReference>
<evidence type="ECO:0000256" key="2">
    <source>
        <dbReference type="ARBA" id="ARBA00022692"/>
    </source>
</evidence>
<keyword evidence="6" id="KW-0489">Methyltransferase</keyword>
<comment type="caution">
    <text evidence="6">The sequence shown here is derived from an EMBL/GenBank/DDBJ whole genome shotgun (WGS) entry which is preliminary data.</text>
</comment>
<keyword evidence="3 5" id="KW-1133">Transmembrane helix</keyword>
<gene>
    <name evidence="6" type="ORF">MGMO_45c00300</name>
</gene>
<dbReference type="InterPro" id="IPR007269">
    <property type="entry name" value="ICMT_MeTrfase"/>
</dbReference>
<dbReference type="OrthoDB" id="5293276at2"/>
<evidence type="ECO:0000256" key="1">
    <source>
        <dbReference type="ARBA" id="ARBA00004141"/>
    </source>
</evidence>
<reference evidence="6 7" key="1">
    <citation type="journal article" date="2013" name="Genome Announc.">
        <title>Draft Genome Sequence of the Methanotrophic Gammaproteobacterium Methyloglobulus morosus DSM 22980 Strain KoM1.</title>
        <authorList>
            <person name="Poehlein A."/>
            <person name="Deutzmann J.S."/>
            <person name="Daniel R."/>
            <person name="Simeonova D.D."/>
        </authorList>
    </citation>
    <scope>NUCLEOTIDE SEQUENCE [LARGE SCALE GENOMIC DNA]</scope>
    <source>
        <strain evidence="6 7">KoM1</strain>
    </source>
</reference>
<organism evidence="6 7">
    <name type="scientific">Methyloglobulus morosus KoM1</name>
    <dbReference type="NCBI Taxonomy" id="1116472"/>
    <lineage>
        <taxon>Bacteria</taxon>
        <taxon>Pseudomonadati</taxon>
        <taxon>Pseudomonadota</taxon>
        <taxon>Gammaproteobacteria</taxon>
        <taxon>Methylococcales</taxon>
        <taxon>Methylococcaceae</taxon>
        <taxon>Methyloglobulus</taxon>
    </lineage>
</organism>
<evidence type="ECO:0000313" key="6">
    <source>
        <dbReference type="EMBL" id="ESS72798.1"/>
    </source>
</evidence>
<dbReference type="STRING" id="1116472.MGMO_45c00300"/>
<dbReference type="GO" id="GO:0004671">
    <property type="term" value="F:protein C-terminal S-isoprenylcysteine carboxyl O-methyltransferase activity"/>
    <property type="evidence" value="ECO:0007669"/>
    <property type="project" value="InterPro"/>
</dbReference>
<proteinExistence type="predicted"/>
<dbReference type="Pfam" id="PF04140">
    <property type="entry name" value="ICMT"/>
    <property type="match status" value="1"/>
</dbReference>
<evidence type="ECO:0000256" key="4">
    <source>
        <dbReference type="ARBA" id="ARBA00023136"/>
    </source>
</evidence>
<keyword evidence="6" id="KW-0808">Transferase</keyword>
<feature type="transmembrane region" description="Helical" evidence="5">
    <location>
        <begin position="43"/>
        <end position="64"/>
    </location>
</feature>
<evidence type="ECO:0000256" key="3">
    <source>
        <dbReference type="ARBA" id="ARBA00022989"/>
    </source>
</evidence>
<comment type="subcellular location">
    <subcellularLocation>
        <location evidence="1">Membrane</location>
        <topology evidence="1">Multi-pass membrane protein</topology>
    </subcellularLocation>
</comment>
<keyword evidence="7" id="KW-1185">Reference proteome</keyword>
<accession>V5C7U0</accession>
<sequence length="190" mass="21720">MTSIQLFWLILGTGWAMVELVIAAKTRVKFPTTTQLEYRSERLIWLVVAFALLISLSVKQMHWVTLPIETMSRQMIAIPFFIIGLAVRCYAVYSLGQFFSTSVATKDKHLLIENGPYQFIRHPAYTGLLISFFAAGLAMGDGLALLALFCPIAYVLAKRIRFEEQCLSEHFGKPYGDYCLHTWKLIPWLY</sequence>
<name>V5C7U0_9GAMM</name>
<dbReference type="Proteomes" id="UP000017842">
    <property type="component" value="Unassembled WGS sequence"/>
</dbReference>
<dbReference type="PANTHER" id="PTHR43847">
    <property type="entry name" value="BLL3993 PROTEIN"/>
    <property type="match status" value="1"/>
</dbReference>